<organism evidence="1 2">
    <name type="scientific">Mesorhabditis spiculigera</name>
    <dbReference type="NCBI Taxonomy" id="96644"/>
    <lineage>
        <taxon>Eukaryota</taxon>
        <taxon>Metazoa</taxon>
        <taxon>Ecdysozoa</taxon>
        <taxon>Nematoda</taxon>
        <taxon>Chromadorea</taxon>
        <taxon>Rhabditida</taxon>
        <taxon>Rhabditina</taxon>
        <taxon>Rhabditomorpha</taxon>
        <taxon>Rhabditoidea</taxon>
        <taxon>Rhabditidae</taxon>
        <taxon>Mesorhabditinae</taxon>
        <taxon>Mesorhabditis</taxon>
    </lineage>
</organism>
<evidence type="ECO:0000313" key="1">
    <source>
        <dbReference type="EMBL" id="CAJ0571361.1"/>
    </source>
</evidence>
<feature type="non-terminal residue" evidence="1">
    <location>
        <position position="208"/>
    </location>
</feature>
<dbReference type="EMBL" id="CATQJA010002559">
    <property type="protein sequence ID" value="CAJ0571361.1"/>
    <property type="molecule type" value="Genomic_DNA"/>
</dbReference>
<name>A0AA36FY15_9BILA</name>
<keyword evidence="2" id="KW-1185">Reference proteome</keyword>
<gene>
    <name evidence="1" type="ORF">MSPICULIGERA_LOCUS9770</name>
</gene>
<dbReference type="Proteomes" id="UP001177023">
    <property type="component" value="Unassembled WGS sequence"/>
</dbReference>
<protein>
    <submittedName>
        <fullName evidence="1">Uncharacterized protein</fullName>
    </submittedName>
</protein>
<accession>A0AA36FY15</accession>
<sequence>MQLECSGDFWEIQNIFDLELTTEKCKVHHIWSVLKKHREAAREDPIKRYLFFLDEPPMFRCSEETDCPRAGYPTDVPEELQQQYHPCISPEKLAFLKAYSAMNRAIRYYLMLDYPSSRNRPLIFLLDGLLKEVTDGKLDDIAFNCLTATTTREHRRKSVVNAKKFKNRPGDVVPGYLIQAPTDNYTTLWELRLGTTLVHEDLDLDLTG</sequence>
<proteinExistence type="predicted"/>
<dbReference type="AlphaFoldDB" id="A0AA36FY15"/>
<comment type="caution">
    <text evidence="1">The sequence shown here is derived from an EMBL/GenBank/DDBJ whole genome shotgun (WGS) entry which is preliminary data.</text>
</comment>
<evidence type="ECO:0000313" key="2">
    <source>
        <dbReference type="Proteomes" id="UP001177023"/>
    </source>
</evidence>
<reference evidence="1" key="1">
    <citation type="submission" date="2023-06" db="EMBL/GenBank/DDBJ databases">
        <authorList>
            <person name="Delattre M."/>
        </authorList>
    </citation>
    <scope>NUCLEOTIDE SEQUENCE</scope>
    <source>
        <strain evidence="1">AF72</strain>
    </source>
</reference>